<dbReference type="STRING" id="157652.A0A371EAB2"/>
<evidence type="ECO:0000313" key="1">
    <source>
        <dbReference type="EMBL" id="RDX62976.1"/>
    </source>
</evidence>
<evidence type="ECO:0000313" key="2">
    <source>
        <dbReference type="Proteomes" id="UP000257109"/>
    </source>
</evidence>
<gene>
    <name evidence="1" type="primary">MTACP2</name>
    <name evidence="1" type="ORF">CR513_58645</name>
</gene>
<feature type="non-terminal residue" evidence="1">
    <location>
        <position position="1"/>
    </location>
</feature>
<keyword evidence="2" id="KW-1185">Reference proteome</keyword>
<dbReference type="AlphaFoldDB" id="A0A371EAB2"/>
<reference evidence="1" key="1">
    <citation type="submission" date="2018-05" db="EMBL/GenBank/DDBJ databases">
        <title>Draft genome of Mucuna pruriens seed.</title>
        <authorList>
            <person name="Nnadi N.E."/>
            <person name="Vos R."/>
            <person name="Hasami M.H."/>
            <person name="Devisetty U.K."/>
            <person name="Aguiy J.C."/>
        </authorList>
    </citation>
    <scope>NUCLEOTIDE SEQUENCE [LARGE SCALE GENOMIC DNA]</scope>
    <source>
        <strain evidence="1">JCA_2017</strain>
    </source>
</reference>
<feature type="non-terminal residue" evidence="1">
    <location>
        <position position="92"/>
    </location>
</feature>
<dbReference type="Proteomes" id="UP000257109">
    <property type="component" value="Unassembled WGS sequence"/>
</dbReference>
<sequence length="92" mass="10310">FLKYAKHKEIYVESCQPKDGSLPVICWCSSTSVSSDLILDRVIRLVKKYDKIDAKKKFSIEIPDEKADKLTCCADLANNTASGANQKIMDKP</sequence>
<dbReference type="EMBL" id="QJKJ01015158">
    <property type="protein sequence ID" value="RDX62976.1"/>
    <property type="molecule type" value="Genomic_DNA"/>
</dbReference>
<organism evidence="1 2">
    <name type="scientific">Mucuna pruriens</name>
    <name type="common">Velvet bean</name>
    <name type="synonym">Dolichos pruriens</name>
    <dbReference type="NCBI Taxonomy" id="157652"/>
    <lineage>
        <taxon>Eukaryota</taxon>
        <taxon>Viridiplantae</taxon>
        <taxon>Streptophyta</taxon>
        <taxon>Embryophyta</taxon>
        <taxon>Tracheophyta</taxon>
        <taxon>Spermatophyta</taxon>
        <taxon>Magnoliopsida</taxon>
        <taxon>eudicotyledons</taxon>
        <taxon>Gunneridae</taxon>
        <taxon>Pentapetalae</taxon>
        <taxon>rosids</taxon>
        <taxon>fabids</taxon>
        <taxon>Fabales</taxon>
        <taxon>Fabaceae</taxon>
        <taxon>Papilionoideae</taxon>
        <taxon>50 kb inversion clade</taxon>
        <taxon>NPAAA clade</taxon>
        <taxon>indigoferoid/millettioid clade</taxon>
        <taxon>Phaseoleae</taxon>
        <taxon>Mucuna</taxon>
    </lineage>
</organism>
<dbReference type="OrthoDB" id="448946at2759"/>
<accession>A0A371EAB2</accession>
<name>A0A371EAB2_MUCPR</name>
<proteinExistence type="predicted"/>
<protein>
    <submittedName>
        <fullName evidence="1">Acyl carrier protein 3, mitochondrial</fullName>
    </submittedName>
</protein>
<comment type="caution">
    <text evidence="1">The sequence shown here is derived from an EMBL/GenBank/DDBJ whole genome shotgun (WGS) entry which is preliminary data.</text>
</comment>